<dbReference type="AlphaFoldDB" id="M5FXI7"/>
<feature type="compositionally biased region" description="Low complexity" evidence="1">
    <location>
        <begin position="171"/>
        <end position="180"/>
    </location>
</feature>
<proteinExistence type="predicted"/>
<feature type="region of interest" description="Disordered" evidence="1">
    <location>
        <begin position="98"/>
        <end position="207"/>
    </location>
</feature>
<dbReference type="EMBL" id="JH795874">
    <property type="protein sequence ID" value="EJT98196.1"/>
    <property type="molecule type" value="Genomic_DNA"/>
</dbReference>
<dbReference type="Proteomes" id="UP000030653">
    <property type="component" value="Unassembled WGS sequence"/>
</dbReference>
<dbReference type="GeneID" id="63684248"/>
<evidence type="ECO:0000313" key="2">
    <source>
        <dbReference type="EMBL" id="EJT98196.1"/>
    </source>
</evidence>
<keyword evidence="3" id="KW-1185">Reference proteome</keyword>
<gene>
    <name evidence="2" type="ORF">DACRYDRAFT_111171</name>
</gene>
<protein>
    <submittedName>
        <fullName evidence="2">Uncharacterized protein</fullName>
    </submittedName>
</protein>
<accession>M5FXI7</accession>
<evidence type="ECO:0000313" key="3">
    <source>
        <dbReference type="Proteomes" id="UP000030653"/>
    </source>
</evidence>
<dbReference type="RefSeq" id="XP_040625094.1">
    <property type="nucleotide sequence ID" value="XM_040769186.1"/>
</dbReference>
<feature type="compositionally biased region" description="Basic and acidic residues" evidence="1">
    <location>
        <begin position="114"/>
        <end position="125"/>
    </location>
</feature>
<feature type="region of interest" description="Disordered" evidence="1">
    <location>
        <begin position="220"/>
        <end position="244"/>
    </location>
</feature>
<feature type="compositionally biased region" description="Polar residues" evidence="1">
    <location>
        <begin position="98"/>
        <end position="109"/>
    </location>
</feature>
<dbReference type="HOGENOM" id="CLU_1137972_0_0_1"/>
<feature type="compositionally biased region" description="Pro residues" evidence="1">
    <location>
        <begin position="181"/>
        <end position="190"/>
    </location>
</feature>
<organism evidence="2 3">
    <name type="scientific">Dacryopinax primogenitus (strain DJM 731)</name>
    <name type="common">Brown rot fungus</name>
    <dbReference type="NCBI Taxonomy" id="1858805"/>
    <lineage>
        <taxon>Eukaryota</taxon>
        <taxon>Fungi</taxon>
        <taxon>Dikarya</taxon>
        <taxon>Basidiomycota</taxon>
        <taxon>Agaricomycotina</taxon>
        <taxon>Dacrymycetes</taxon>
        <taxon>Dacrymycetales</taxon>
        <taxon>Dacrymycetaceae</taxon>
        <taxon>Dacryopinax</taxon>
    </lineage>
</organism>
<reference evidence="2 3" key="1">
    <citation type="journal article" date="2012" name="Science">
        <title>The Paleozoic origin of enzymatic lignin decomposition reconstructed from 31 fungal genomes.</title>
        <authorList>
            <person name="Floudas D."/>
            <person name="Binder M."/>
            <person name="Riley R."/>
            <person name="Barry K."/>
            <person name="Blanchette R.A."/>
            <person name="Henrissat B."/>
            <person name="Martinez A.T."/>
            <person name="Otillar R."/>
            <person name="Spatafora J.W."/>
            <person name="Yadav J.S."/>
            <person name="Aerts A."/>
            <person name="Benoit I."/>
            <person name="Boyd A."/>
            <person name="Carlson A."/>
            <person name="Copeland A."/>
            <person name="Coutinho P.M."/>
            <person name="de Vries R.P."/>
            <person name="Ferreira P."/>
            <person name="Findley K."/>
            <person name="Foster B."/>
            <person name="Gaskell J."/>
            <person name="Glotzer D."/>
            <person name="Gorecki P."/>
            <person name="Heitman J."/>
            <person name="Hesse C."/>
            <person name="Hori C."/>
            <person name="Igarashi K."/>
            <person name="Jurgens J.A."/>
            <person name="Kallen N."/>
            <person name="Kersten P."/>
            <person name="Kohler A."/>
            <person name="Kuees U."/>
            <person name="Kumar T.K.A."/>
            <person name="Kuo A."/>
            <person name="LaButti K."/>
            <person name="Larrondo L.F."/>
            <person name="Lindquist E."/>
            <person name="Ling A."/>
            <person name="Lombard V."/>
            <person name="Lucas S."/>
            <person name="Lundell T."/>
            <person name="Martin R."/>
            <person name="McLaughlin D.J."/>
            <person name="Morgenstern I."/>
            <person name="Morin E."/>
            <person name="Murat C."/>
            <person name="Nagy L.G."/>
            <person name="Nolan M."/>
            <person name="Ohm R.A."/>
            <person name="Patyshakuliyeva A."/>
            <person name="Rokas A."/>
            <person name="Ruiz-Duenas F.J."/>
            <person name="Sabat G."/>
            <person name="Salamov A."/>
            <person name="Samejima M."/>
            <person name="Schmutz J."/>
            <person name="Slot J.C."/>
            <person name="St John F."/>
            <person name="Stenlid J."/>
            <person name="Sun H."/>
            <person name="Sun S."/>
            <person name="Syed K."/>
            <person name="Tsang A."/>
            <person name="Wiebenga A."/>
            <person name="Young D."/>
            <person name="Pisabarro A."/>
            <person name="Eastwood D.C."/>
            <person name="Martin F."/>
            <person name="Cullen D."/>
            <person name="Grigoriev I.V."/>
            <person name="Hibbett D.S."/>
        </authorList>
    </citation>
    <scope>NUCLEOTIDE SEQUENCE [LARGE SCALE GENOMIC DNA]</scope>
    <source>
        <strain evidence="2 3">DJM-731 SS1</strain>
    </source>
</reference>
<name>M5FXI7_DACPD</name>
<feature type="compositionally biased region" description="Acidic residues" evidence="1">
    <location>
        <begin position="138"/>
        <end position="147"/>
    </location>
</feature>
<sequence length="244" mass="26309">MVGNAGSLVANTAINTQSADPADSNDSTLIQHQHIKSTPPCLRVVRLSLLVPDPADLGVLNIVLPPLAVSALATLLRESQDAASATTTRSSLMVSTLRTGTLNPSSSPAPSYHTRLDNSDTESTHSDWNSGDSHEHEDQEQDEEDEQESRHDDEPLPVYRHPPPYTRTAVPTTSSAAPSPSHSPRPSPPPSHRKVNPIKPPPQWIIPSRAEVHAAVAGIEERGDPSPSRMMWEDEPSTCTKTLS</sequence>
<evidence type="ECO:0000256" key="1">
    <source>
        <dbReference type="SAM" id="MobiDB-lite"/>
    </source>
</evidence>